<dbReference type="AlphaFoldDB" id="A0AAD1TZ49"/>
<evidence type="ECO:0000313" key="2">
    <source>
        <dbReference type="Proteomes" id="UP001295684"/>
    </source>
</evidence>
<keyword evidence="2" id="KW-1185">Reference proteome</keyword>
<evidence type="ECO:0000313" key="1">
    <source>
        <dbReference type="EMBL" id="CAI2359106.1"/>
    </source>
</evidence>
<reference evidence="1" key="1">
    <citation type="submission" date="2023-07" db="EMBL/GenBank/DDBJ databases">
        <authorList>
            <consortium name="AG Swart"/>
            <person name="Singh M."/>
            <person name="Singh A."/>
            <person name="Seah K."/>
            <person name="Emmerich C."/>
        </authorList>
    </citation>
    <scope>NUCLEOTIDE SEQUENCE</scope>
    <source>
        <strain evidence="1">DP1</strain>
    </source>
</reference>
<protein>
    <submittedName>
        <fullName evidence="1">Uncharacterized protein</fullName>
    </submittedName>
</protein>
<sequence length="428" mass="48740">MATKQYKATREFRLNSSQSIECSQEKTLCQDKFCSISESVSRSIYSVTQENEKRTSSKECSNDDISLLVNQCSTQAVASGDEGFHSLAFINKKLNEENKTCLTHANSLQCNSLIGEDSSKHAGGGFSDKTLQKQGNSSQDYVQAIFGQQFADYLSRYALEVHALISDYYSSTSEMICLGNYKQLSLPNTSLEELVVKLRERVIDDSQSDIFSFSLTRSSFASTLRLVFEKVTGKPLIVGQNETICMWLDLENEEDREFLTAVGDIKFPTIDTIIIDNFYEGDEELETFLSQSISSVNNLILRADGYCVDFHDYCEKLQELDFIKCLYLKGFLIDSEDLEQVLKFPDLEKVVFESCKIEVDEHFCICEDNELENRLVLKSLHFIRDEMEEEDMKRLAESIKQSSCEYSFESITVLNCALSQEQIDSIFN</sequence>
<dbReference type="Proteomes" id="UP001295684">
    <property type="component" value="Unassembled WGS sequence"/>
</dbReference>
<gene>
    <name evidence="1" type="ORF">ECRASSUSDP1_LOCUS391</name>
</gene>
<comment type="caution">
    <text evidence="1">The sequence shown here is derived from an EMBL/GenBank/DDBJ whole genome shotgun (WGS) entry which is preliminary data.</text>
</comment>
<dbReference type="SUPFAM" id="SSF52047">
    <property type="entry name" value="RNI-like"/>
    <property type="match status" value="1"/>
</dbReference>
<accession>A0AAD1TZ49</accession>
<organism evidence="1 2">
    <name type="scientific">Euplotes crassus</name>
    <dbReference type="NCBI Taxonomy" id="5936"/>
    <lineage>
        <taxon>Eukaryota</taxon>
        <taxon>Sar</taxon>
        <taxon>Alveolata</taxon>
        <taxon>Ciliophora</taxon>
        <taxon>Intramacronucleata</taxon>
        <taxon>Spirotrichea</taxon>
        <taxon>Hypotrichia</taxon>
        <taxon>Euplotida</taxon>
        <taxon>Euplotidae</taxon>
        <taxon>Moneuplotes</taxon>
    </lineage>
</organism>
<dbReference type="EMBL" id="CAMPGE010000360">
    <property type="protein sequence ID" value="CAI2359106.1"/>
    <property type="molecule type" value="Genomic_DNA"/>
</dbReference>
<proteinExistence type="predicted"/>
<name>A0AAD1TZ49_EUPCR</name>